<dbReference type="SUPFAM" id="SSF54695">
    <property type="entry name" value="POZ domain"/>
    <property type="match status" value="1"/>
</dbReference>
<evidence type="ECO:0000313" key="2">
    <source>
        <dbReference type="EMBL" id="KAF6818501.1"/>
    </source>
</evidence>
<feature type="domain" description="BTB" evidence="1">
    <location>
        <begin position="27"/>
        <end position="94"/>
    </location>
</feature>
<dbReference type="InterPro" id="IPR000210">
    <property type="entry name" value="BTB/POZ_dom"/>
</dbReference>
<dbReference type="Gene3D" id="3.30.710.10">
    <property type="entry name" value="Potassium Channel Kv1.1, Chain A"/>
    <property type="match status" value="1"/>
</dbReference>
<dbReference type="PANTHER" id="PTHR47843">
    <property type="entry name" value="BTB DOMAIN-CONTAINING PROTEIN-RELATED"/>
    <property type="match status" value="1"/>
</dbReference>
<gene>
    <name evidence="2" type="ORF">CSOJ01_01881</name>
</gene>
<evidence type="ECO:0000259" key="1">
    <source>
        <dbReference type="PROSITE" id="PS50097"/>
    </source>
</evidence>
<proteinExistence type="predicted"/>
<dbReference type="Pfam" id="PF00651">
    <property type="entry name" value="BTB"/>
    <property type="match status" value="1"/>
</dbReference>
<sequence length="274" mass="30513">MSTIRDRSAARPDELDEMECLLRQPQTIIWLKCKTSSFAVHKTLLLESSKYFHRCLSGPYSESSTNAIDLDDVDPATLGTYVKLSYFARLTAQRIKRRAASDDYPSEGGDLYEVSPFSIKPCDMRTPHDLSELIDLWALTDRLLDDLLRDKVGTAIREALDVGAARLSDPRCAEWWVSNFANGHVALEALPRSGTDDDVQGLLARLRDLFVENCSPAVWKRLAAQLPGDFVVMASIAFQAKLASLVANEAAIARVSQASLCYECKTRVQIALKR</sequence>
<keyword evidence="3" id="KW-1185">Reference proteome</keyword>
<evidence type="ECO:0000313" key="3">
    <source>
        <dbReference type="Proteomes" id="UP000652219"/>
    </source>
</evidence>
<dbReference type="Proteomes" id="UP000652219">
    <property type="component" value="Unassembled WGS sequence"/>
</dbReference>
<dbReference type="PANTHER" id="PTHR47843:SF3">
    <property type="entry name" value="BTB DOMAIN-CONTAINING PROTEIN"/>
    <property type="match status" value="1"/>
</dbReference>
<dbReference type="InterPro" id="IPR011333">
    <property type="entry name" value="SKP1/BTB/POZ_sf"/>
</dbReference>
<dbReference type="AlphaFoldDB" id="A0A8H6JTL3"/>
<protein>
    <submittedName>
        <fullName evidence="2">Kelch-like protein 30</fullName>
    </submittedName>
</protein>
<dbReference type="PROSITE" id="PS50097">
    <property type="entry name" value="BTB"/>
    <property type="match status" value="1"/>
</dbReference>
<dbReference type="EMBL" id="WIGN01000015">
    <property type="protein sequence ID" value="KAF6818501.1"/>
    <property type="molecule type" value="Genomic_DNA"/>
</dbReference>
<organism evidence="2 3">
    <name type="scientific">Colletotrichum sojae</name>
    <dbReference type="NCBI Taxonomy" id="2175907"/>
    <lineage>
        <taxon>Eukaryota</taxon>
        <taxon>Fungi</taxon>
        <taxon>Dikarya</taxon>
        <taxon>Ascomycota</taxon>
        <taxon>Pezizomycotina</taxon>
        <taxon>Sordariomycetes</taxon>
        <taxon>Hypocreomycetidae</taxon>
        <taxon>Glomerellales</taxon>
        <taxon>Glomerellaceae</taxon>
        <taxon>Colletotrichum</taxon>
        <taxon>Colletotrichum orchidearum species complex</taxon>
    </lineage>
</organism>
<reference evidence="2 3" key="1">
    <citation type="journal article" date="2020" name="Phytopathology">
        <title>Genome Sequence Resources of Colletotrichum truncatum, C. plurivorum, C. musicola, and C. sojae: Four Species Pathogenic to Soybean (Glycine max).</title>
        <authorList>
            <person name="Rogerio F."/>
            <person name="Boufleur T.R."/>
            <person name="Ciampi-Guillardi M."/>
            <person name="Sukno S.A."/>
            <person name="Thon M.R."/>
            <person name="Massola Junior N.S."/>
            <person name="Baroncelli R."/>
        </authorList>
    </citation>
    <scope>NUCLEOTIDE SEQUENCE [LARGE SCALE GENOMIC DNA]</scope>
    <source>
        <strain evidence="2 3">LFN0009</strain>
    </source>
</reference>
<accession>A0A8H6JTL3</accession>
<comment type="caution">
    <text evidence="2">The sequence shown here is derived from an EMBL/GenBank/DDBJ whole genome shotgun (WGS) entry which is preliminary data.</text>
</comment>
<name>A0A8H6JTL3_9PEZI</name>